<keyword evidence="1" id="KW-1133">Transmembrane helix</keyword>
<keyword evidence="1" id="KW-0812">Transmembrane</keyword>
<reference evidence="2" key="1">
    <citation type="submission" date="2023-10" db="EMBL/GenBank/DDBJ databases">
        <title>Genome assembly of Pristionchus species.</title>
        <authorList>
            <person name="Yoshida K."/>
            <person name="Sommer R.J."/>
        </authorList>
    </citation>
    <scope>NUCLEOTIDE SEQUENCE</scope>
    <source>
        <strain evidence="2">RS0144</strain>
    </source>
</reference>
<protein>
    <submittedName>
        <fullName evidence="2">Uncharacterized protein</fullName>
    </submittedName>
</protein>
<proteinExistence type="predicted"/>
<sequence length="113" mass="13309">IDTSDYSAFAPTTALGQDAYGKRSPVTFYFGKHLGRKFGRWFDQLILRMFNERMVVDFWWRRYTNRPRRDTTVQPKHTFNPVPIRAFRIPNIVCGSLMAAAIVIFVLEILHKR</sequence>
<evidence type="ECO:0000313" key="3">
    <source>
        <dbReference type="Proteomes" id="UP001432027"/>
    </source>
</evidence>
<dbReference type="EMBL" id="BTSX01000003">
    <property type="protein sequence ID" value="GMS87333.1"/>
    <property type="molecule type" value="Genomic_DNA"/>
</dbReference>
<keyword evidence="1" id="KW-0472">Membrane</keyword>
<evidence type="ECO:0000256" key="1">
    <source>
        <dbReference type="SAM" id="Phobius"/>
    </source>
</evidence>
<organism evidence="2 3">
    <name type="scientific">Pristionchus entomophagus</name>
    <dbReference type="NCBI Taxonomy" id="358040"/>
    <lineage>
        <taxon>Eukaryota</taxon>
        <taxon>Metazoa</taxon>
        <taxon>Ecdysozoa</taxon>
        <taxon>Nematoda</taxon>
        <taxon>Chromadorea</taxon>
        <taxon>Rhabditida</taxon>
        <taxon>Rhabditina</taxon>
        <taxon>Diplogasteromorpha</taxon>
        <taxon>Diplogasteroidea</taxon>
        <taxon>Neodiplogasteridae</taxon>
        <taxon>Pristionchus</taxon>
    </lineage>
</organism>
<feature type="transmembrane region" description="Helical" evidence="1">
    <location>
        <begin position="89"/>
        <end position="110"/>
    </location>
</feature>
<dbReference type="AlphaFoldDB" id="A0AAV5SW25"/>
<accession>A0AAV5SW25</accession>
<name>A0AAV5SW25_9BILA</name>
<keyword evidence="3" id="KW-1185">Reference proteome</keyword>
<dbReference type="Proteomes" id="UP001432027">
    <property type="component" value="Unassembled WGS sequence"/>
</dbReference>
<gene>
    <name evidence="2" type="ORF">PENTCL1PPCAC_9508</name>
</gene>
<evidence type="ECO:0000313" key="2">
    <source>
        <dbReference type="EMBL" id="GMS87333.1"/>
    </source>
</evidence>
<comment type="caution">
    <text evidence="2">The sequence shown here is derived from an EMBL/GenBank/DDBJ whole genome shotgun (WGS) entry which is preliminary data.</text>
</comment>
<feature type="non-terminal residue" evidence="2">
    <location>
        <position position="1"/>
    </location>
</feature>